<evidence type="ECO:0008006" key="3">
    <source>
        <dbReference type="Google" id="ProtNLM"/>
    </source>
</evidence>
<protein>
    <recommendedName>
        <fullName evidence="3">Class I SAM-dependent methyltransferase</fullName>
    </recommendedName>
</protein>
<dbReference type="Proteomes" id="UP000553766">
    <property type="component" value="Unassembled WGS sequence"/>
</dbReference>
<sequence length="513" mass="58319">MTPEYQIGALWMGGNLSFLEQLCLISFRDAGHHVKLYTYEEVGNIPDGIEIADANTIQPTESILRHAKTGSPAPQADKFRYQMLATEDRIIWADTDAYCVKPFETPNGHFYGWESKTHINNGVVGLPQDSDTLRELIDFTHVEYPIPDWFPEEEKAQLRAAHEAGEPVHVSEFSWGLWGPQALTHFLHKTGEVKYALPVHALYPFSFKERRLMLRRGIDLDQYIKPDTYSVHFYGRRMRKRIVEKEGGAPKRYSLIGKLLHQHGVNPEDAPIPYTPPPSADAPVKEYAPLVPSDRYGRGLLNLTDIADKYALDQGNTKHRFTELYHLLFLPYRNRAIQFAALGVSEAAAGEELPAIRMWLEYFTKAQISGIDVADHSGFTDDRFQFSQVDLDDRSAVAEMAAAQPAPDIVLDDATHASHHQQIAFVEMFARLKPGGMYLIEDLRWQPSNLERDDWPKTADLFQGYLERGAFAHPDPDMAEALNALRADISGCFLHQAHYQKKNRDQVLVVHKR</sequence>
<accession>A0A840X1N0</accession>
<evidence type="ECO:0000313" key="1">
    <source>
        <dbReference type="EMBL" id="MBB5516674.1"/>
    </source>
</evidence>
<dbReference type="RefSeq" id="WP_246413900.1">
    <property type="nucleotide sequence ID" value="NZ_JACIJS010000008.1"/>
</dbReference>
<evidence type="ECO:0000313" key="2">
    <source>
        <dbReference type="Proteomes" id="UP000553766"/>
    </source>
</evidence>
<keyword evidence="2" id="KW-1185">Reference proteome</keyword>
<dbReference type="InterPro" id="IPR029063">
    <property type="entry name" value="SAM-dependent_MTases_sf"/>
</dbReference>
<proteinExistence type="predicted"/>
<dbReference type="AlphaFoldDB" id="A0A840X1N0"/>
<reference evidence="1 2" key="1">
    <citation type="submission" date="2020-08" db="EMBL/GenBank/DDBJ databases">
        <title>Genomic Encyclopedia of Type Strains, Phase IV (KMG-IV): sequencing the most valuable type-strain genomes for metagenomic binning, comparative biology and taxonomic classification.</title>
        <authorList>
            <person name="Goeker M."/>
        </authorList>
    </citation>
    <scope>NUCLEOTIDE SEQUENCE [LARGE SCALE GENOMIC DNA]</scope>
    <source>
        <strain evidence="1 2">DSM 103377</strain>
    </source>
</reference>
<dbReference type="Gene3D" id="3.40.50.150">
    <property type="entry name" value="Vaccinia Virus protein VP39"/>
    <property type="match status" value="1"/>
</dbReference>
<gene>
    <name evidence="1" type="ORF">FHS89_002714</name>
</gene>
<comment type="caution">
    <text evidence="1">The sequence shown here is derived from an EMBL/GenBank/DDBJ whole genome shotgun (WGS) entry which is preliminary data.</text>
</comment>
<dbReference type="SUPFAM" id="SSF53335">
    <property type="entry name" value="S-adenosyl-L-methionine-dependent methyltransferases"/>
    <property type="match status" value="1"/>
</dbReference>
<organism evidence="1 2">
    <name type="scientific">Rubricella aquisinus</name>
    <dbReference type="NCBI Taxonomy" id="2028108"/>
    <lineage>
        <taxon>Bacteria</taxon>
        <taxon>Pseudomonadati</taxon>
        <taxon>Pseudomonadota</taxon>
        <taxon>Alphaproteobacteria</taxon>
        <taxon>Rhodobacterales</taxon>
        <taxon>Paracoccaceae</taxon>
        <taxon>Rubricella</taxon>
    </lineage>
</organism>
<dbReference type="EMBL" id="JACIJS010000008">
    <property type="protein sequence ID" value="MBB5516674.1"/>
    <property type="molecule type" value="Genomic_DNA"/>
</dbReference>
<name>A0A840X1N0_9RHOB</name>